<evidence type="ECO:0000313" key="1">
    <source>
        <dbReference type="EMBL" id="CAB4130527.1"/>
    </source>
</evidence>
<organism evidence="1">
    <name type="scientific">uncultured Caudovirales phage</name>
    <dbReference type="NCBI Taxonomy" id="2100421"/>
    <lineage>
        <taxon>Viruses</taxon>
        <taxon>Duplodnaviria</taxon>
        <taxon>Heunggongvirae</taxon>
        <taxon>Uroviricota</taxon>
        <taxon>Caudoviricetes</taxon>
        <taxon>Peduoviridae</taxon>
        <taxon>Maltschvirus</taxon>
        <taxon>Maltschvirus maltsch</taxon>
    </lineage>
</organism>
<proteinExistence type="predicted"/>
<gene>
    <name evidence="1" type="ORF">UFOVP124_8</name>
</gene>
<name>A0A6J5LBP4_9CAUD</name>
<protein>
    <submittedName>
        <fullName evidence="1">Uncharacterized protein</fullName>
    </submittedName>
</protein>
<reference evidence="1" key="1">
    <citation type="submission" date="2020-04" db="EMBL/GenBank/DDBJ databases">
        <authorList>
            <person name="Chiriac C."/>
            <person name="Salcher M."/>
            <person name="Ghai R."/>
            <person name="Kavagutti S V."/>
        </authorList>
    </citation>
    <scope>NUCLEOTIDE SEQUENCE</scope>
</reference>
<dbReference type="EMBL" id="LR796250">
    <property type="protein sequence ID" value="CAB4130527.1"/>
    <property type="molecule type" value="Genomic_DNA"/>
</dbReference>
<accession>A0A6J5LBP4</accession>
<sequence length="67" mass="8019">MTSEIIITAYNRWDRVDKGPFWLDLRTDSGSWLLSTHRTHEQALKRARRYAEKHDAIIIDYDQEQIS</sequence>